<evidence type="ECO:0000313" key="1">
    <source>
        <dbReference type="EMBL" id="PNY14628.1"/>
    </source>
</evidence>
<dbReference type="AlphaFoldDB" id="A0A2K3PH59"/>
<name>A0A2K3PH59_TRIPR</name>
<reference evidence="1 2" key="1">
    <citation type="journal article" date="2014" name="Am. J. Bot.">
        <title>Genome assembly and annotation for red clover (Trifolium pratense; Fabaceae).</title>
        <authorList>
            <person name="Istvanek J."/>
            <person name="Jaros M."/>
            <person name="Krenek A."/>
            <person name="Repkova J."/>
        </authorList>
    </citation>
    <scope>NUCLEOTIDE SEQUENCE [LARGE SCALE GENOMIC DNA]</scope>
    <source>
        <strain evidence="2">cv. Tatra</strain>
        <tissue evidence="1">Young leaves</tissue>
    </source>
</reference>
<dbReference type="Proteomes" id="UP000236291">
    <property type="component" value="Unassembled WGS sequence"/>
</dbReference>
<organism evidence="1 2">
    <name type="scientific">Trifolium pratense</name>
    <name type="common">Red clover</name>
    <dbReference type="NCBI Taxonomy" id="57577"/>
    <lineage>
        <taxon>Eukaryota</taxon>
        <taxon>Viridiplantae</taxon>
        <taxon>Streptophyta</taxon>
        <taxon>Embryophyta</taxon>
        <taxon>Tracheophyta</taxon>
        <taxon>Spermatophyta</taxon>
        <taxon>Magnoliopsida</taxon>
        <taxon>eudicotyledons</taxon>
        <taxon>Gunneridae</taxon>
        <taxon>Pentapetalae</taxon>
        <taxon>rosids</taxon>
        <taxon>fabids</taxon>
        <taxon>Fabales</taxon>
        <taxon>Fabaceae</taxon>
        <taxon>Papilionoideae</taxon>
        <taxon>50 kb inversion clade</taxon>
        <taxon>NPAAA clade</taxon>
        <taxon>Hologalegina</taxon>
        <taxon>IRL clade</taxon>
        <taxon>Trifolieae</taxon>
        <taxon>Trifolium</taxon>
    </lineage>
</organism>
<dbReference type="EMBL" id="ASHM01007013">
    <property type="protein sequence ID" value="PNY14628.1"/>
    <property type="molecule type" value="Genomic_DNA"/>
</dbReference>
<sequence length="114" mass="12917">YGDSIHRGNVDGGKSSFEDTLPLKYIMSIAHANGNLCGNDMFGAPSMEILSTAATWMEGKVPSRILCHLNILCQLHMLTGIYVEMICSGLRVWRFYPPRQRGWREKFLRGYFAT</sequence>
<protein>
    <submittedName>
        <fullName evidence="1">Uncharacterized protein</fullName>
    </submittedName>
</protein>
<proteinExistence type="predicted"/>
<comment type="caution">
    <text evidence="1">The sequence shown here is derived from an EMBL/GenBank/DDBJ whole genome shotgun (WGS) entry which is preliminary data.</text>
</comment>
<evidence type="ECO:0000313" key="2">
    <source>
        <dbReference type="Proteomes" id="UP000236291"/>
    </source>
</evidence>
<accession>A0A2K3PH59</accession>
<gene>
    <name evidence="1" type="ORF">L195_g011312</name>
</gene>
<reference evidence="1 2" key="2">
    <citation type="journal article" date="2017" name="Front. Plant Sci.">
        <title>Gene Classification and Mining of Molecular Markers Useful in Red Clover (Trifolium pratense) Breeding.</title>
        <authorList>
            <person name="Istvanek J."/>
            <person name="Dluhosova J."/>
            <person name="Dluhos P."/>
            <person name="Patkova L."/>
            <person name="Nedelnik J."/>
            <person name="Repkova J."/>
        </authorList>
    </citation>
    <scope>NUCLEOTIDE SEQUENCE [LARGE SCALE GENOMIC DNA]</scope>
    <source>
        <strain evidence="2">cv. Tatra</strain>
        <tissue evidence="1">Young leaves</tissue>
    </source>
</reference>
<feature type="non-terminal residue" evidence="1">
    <location>
        <position position="1"/>
    </location>
</feature>